<dbReference type="EMBL" id="ASWO01000005">
    <property type="protein sequence ID" value="EOT84107.1"/>
    <property type="molecule type" value="Genomic_DNA"/>
</dbReference>
<sequence>MHILPLFFFLLYYSLGFWLLFRWRKKQIEPQQFFYQGTWLLIAIIGYTSVLEALNGSFFFAIPLFFFALFFFSYRRQKARTLNGFLFNLFIVVYGAYLIYATMTTRDLLIAGLFFFAFVVVILAATLGIIGLIIFLYWNAFIVMKRESRSIANLLTLLLAIALTIYVVITFFVTQNSAWYIALPVTLLTLTLGYLFLVFVNFLTISILYQFNQPRKRQDFIIVLGAGLINGERVTPLLARRIDKAILFYREQKIKTGHPLKFIMSGGQGPDEKVPEAVAMQQYALEQGIPHEDILLEANSTTTYENMMFSKSIIDAQGLKQAKVIFASNNYHIFRAAIFAKEANLDADGIGAKTAFYYLPNAFLREFAAMLKMKKHRHALILGILFVLITAVSLFNVILS</sequence>
<feature type="transmembrane region" description="Helical" evidence="1">
    <location>
        <begin position="33"/>
        <end position="50"/>
    </location>
</feature>
<keyword evidence="4" id="KW-1185">Reference proteome</keyword>
<accession>S0NRJ1</accession>
<dbReference type="PATRIC" id="fig|1140003.3.peg.801"/>
<feature type="transmembrane region" description="Helical" evidence="1">
    <location>
        <begin position="6"/>
        <end position="21"/>
    </location>
</feature>
<protein>
    <recommendedName>
        <fullName evidence="2">DUF218 domain-containing protein</fullName>
    </recommendedName>
</protein>
<dbReference type="Gene3D" id="3.40.50.620">
    <property type="entry name" value="HUPs"/>
    <property type="match status" value="1"/>
</dbReference>
<dbReference type="InterPro" id="IPR014729">
    <property type="entry name" value="Rossmann-like_a/b/a_fold"/>
</dbReference>
<feature type="transmembrane region" description="Helical" evidence="1">
    <location>
        <begin position="109"/>
        <end position="138"/>
    </location>
</feature>
<dbReference type="GO" id="GO:0000270">
    <property type="term" value="P:peptidoglycan metabolic process"/>
    <property type="evidence" value="ECO:0007669"/>
    <property type="project" value="TreeGrafter"/>
</dbReference>
<evidence type="ECO:0000313" key="3">
    <source>
        <dbReference type="EMBL" id="EOT84107.1"/>
    </source>
</evidence>
<dbReference type="eggNOG" id="COG1434">
    <property type="taxonomic scope" value="Bacteria"/>
</dbReference>
<feature type="domain" description="DUF218" evidence="2">
    <location>
        <begin position="219"/>
        <end position="364"/>
    </location>
</feature>
<dbReference type="Pfam" id="PF02698">
    <property type="entry name" value="DUF218"/>
    <property type="match status" value="1"/>
</dbReference>
<dbReference type="PANTHER" id="PTHR30336">
    <property type="entry name" value="INNER MEMBRANE PROTEIN, PROBABLE PERMEASE"/>
    <property type="match status" value="1"/>
</dbReference>
<feature type="transmembrane region" description="Helical" evidence="1">
    <location>
        <begin position="179"/>
        <end position="209"/>
    </location>
</feature>
<proteinExistence type="predicted"/>
<dbReference type="AlphaFoldDB" id="S0NRJ1"/>
<dbReference type="STRING" id="1140003.OMY_00844"/>
<dbReference type="OrthoDB" id="9782395at2"/>
<feature type="transmembrane region" description="Helical" evidence="1">
    <location>
        <begin position="56"/>
        <end position="73"/>
    </location>
</feature>
<keyword evidence="1" id="KW-1133">Transmembrane helix</keyword>
<evidence type="ECO:0000313" key="4">
    <source>
        <dbReference type="Proteomes" id="UP000015961"/>
    </source>
</evidence>
<reference evidence="3 4" key="1">
    <citation type="submission" date="2013-03" db="EMBL/GenBank/DDBJ databases">
        <title>The Genome Sequence of Enterococcus sulfureus ATCC_49903 (PacBio/Illumina hybrid assembly).</title>
        <authorList>
            <consortium name="The Broad Institute Genomics Platform"/>
            <consortium name="The Broad Institute Genome Sequencing Center for Infectious Disease"/>
            <person name="Earl A."/>
            <person name="Russ C."/>
            <person name="Gilmore M."/>
            <person name="Surin D."/>
            <person name="Walker B."/>
            <person name="Young S."/>
            <person name="Zeng Q."/>
            <person name="Gargeya S."/>
            <person name="Fitzgerald M."/>
            <person name="Haas B."/>
            <person name="Abouelleil A."/>
            <person name="Allen A.W."/>
            <person name="Alvarado L."/>
            <person name="Arachchi H.M."/>
            <person name="Berlin A.M."/>
            <person name="Chapman S.B."/>
            <person name="Gainer-Dewar J."/>
            <person name="Goldberg J."/>
            <person name="Griggs A."/>
            <person name="Gujja S."/>
            <person name="Hansen M."/>
            <person name="Howarth C."/>
            <person name="Imamovic A."/>
            <person name="Ireland A."/>
            <person name="Larimer J."/>
            <person name="McCowan C."/>
            <person name="Murphy C."/>
            <person name="Pearson M."/>
            <person name="Poon T.W."/>
            <person name="Priest M."/>
            <person name="Roberts A."/>
            <person name="Saif S."/>
            <person name="Shea T."/>
            <person name="Sisk P."/>
            <person name="Sykes S."/>
            <person name="Wortman J."/>
            <person name="Nusbaum C."/>
            <person name="Birren B."/>
        </authorList>
    </citation>
    <scope>NUCLEOTIDE SEQUENCE [LARGE SCALE GENOMIC DNA]</scope>
    <source>
        <strain evidence="3 4">ATCC 49903</strain>
    </source>
</reference>
<dbReference type="Proteomes" id="UP000015961">
    <property type="component" value="Unassembled WGS sequence"/>
</dbReference>
<dbReference type="InterPro" id="IPR051599">
    <property type="entry name" value="Cell_Envelope_Assoc"/>
</dbReference>
<feature type="transmembrane region" description="Helical" evidence="1">
    <location>
        <begin position="85"/>
        <end position="103"/>
    </location>
</feature>
<evidence type="ECO:0000256" key="1">
    <source>
        <dbReference type="SAM" id="Phobius"/>
    </source>
</evidence>
<evidence type="ECO:0000259" key="2">
    <source>
        <dbReference type="Pfam" id="PF02698"/>
    </source>
</evidence>
<comment type="caution">
    <text evidence="3">The sequence shown here is derived from an EMBL/GenBank/DDBJ whole genome shotgun (WGS) entry which is preliminary data.</text>
</comment>
<feature type="transmembrane region" description="Helical" evidence="1">
    <location>
        <begin position="379"/>
        <end position="399"/>
    </location>
</feature>
<dbReference type="RefSeq" id="WP_016185298.1">
    <property type="nucleotide sequence ID" value="NZ_ASWO01000005.1"/>
</dbReference>
<keyword evidence="1" id="KW-0472">Membrane</keyword>
<dbReference type="CDD" id="cd06259">
    <property type="entry name" value="YdcF-like"/>
    <property type="match status" value="1"/>
</dbReference>
<dbReference type="GO" id="GO:0005886">
    <property type="term" value="C:plasma membrane"/>
    <property type="evidence" value="ECO:0007669"/>
    <property type="project" value="TreeGrafter"/>
</dbReference>
<dbReference type="InterPro" id="IPR003848">
    <property type="entry name" value="DUF218"/>
</dbReference>
<dbReference type="GO" id="GO:0043164">
    <property type="term" value="P:Gram-negative-bacterium-type cell wall biogenesis"/>
    <property type="evidence" value="ECO:0007669"/>
    <property type="project" value="TreeGrafter"/>
</dbReference>
<feature type="transmembrane region" description="Helical" evidence="1">
    <location>
        <begin position="150"/>
        <end position="173"/>
    </location>
</feature>
<dbReference type="PANTHER" id="PTHR30336:SF18">
    <property type="entry name" value="MEMBRANE PROTEIN"/>
    <property type="match status" value="1"/>
</dbReference>
<name>S0NRJ1_9ENTE</name>
<gene>
    <name evidence="3" type="ORF">I573_01834</name>
</gene>
<organism evidence="3 4">
    <name type="scientific">Enterococcus sulfureus ATCC 49903</name>
    <dbReference type="NCBI Taxonomy" id="1140003"/>
    <lineage>
        <taxon>Bacteria</taxon>
        <taxon>Bacillati</taxon>
        <taxon>Bacillota</taxon>
        <taxon>Bacilli</taxon>
        <taxon>Lactobacillales</taxon>
        <taxon>Enterococcaceae</taxon>
        <taxon>Enterococcus</taxon>
    </lineage>
</organism>
<keyword evidence="1" id="KW-0812">Transmembrane</keyword>